<proteinExistence type="predicted"/>
<dbReference type="AlphaFoldDB" id="A0A8I2YI49"/>
<dbReference type="EMBL" id="JAGFBS010000032">
    <property type="protein sequence ID" value="KAG6371773.1"/>
    <property type="molecule type" value="Genomic_DNA"/>
</dbReference>
<protein>
    <submittedName>
        <fullName evidence="1">Uncharacterized protein</fullName>
    </submittedName>
</protein>
<dbReference type="Proteomes" id="UP000683000">
    <property type="component" value="Unassembled WGS sequence"/>
</dbReference>
<comment type="caution">
    <text evidence="1">The sequence shown here is derived from an EMBL/GenBank/DDBJ whole genome shotgun (WGS) entry which is preliminary data.</text>
</comment>
<sequence>MTLEQVPLALGRAVPAYETFIEHWKTVSTSAANPQFGSILKEGLWHADRYHQMMRENDTYLLAMCLRVERLTQNKVVHPAIRFWWVKRKWSDSISSAKATILDTSSAKRFRCHSYLPSYLAHCRHCSTA</sequence>
<reference evidence="1" key="1">
    <citation type="submission" date="2021-03" db="EMBL/GenBank/DDBJ databases">
        <title>Evolutionary innovations through gain and loss of genes in the ectomycorrhizal Boletales.</title>
        <authorList>
            <person name="Wu G."/>
            <person name="Miyauchi S."/>
            <person name="Morin E."/>
            <person name="Yang Z.-L."/>
            <person name="Xu J."/>
            <person name="Martin F.M."/>
        </authorList>
    </citation>
    <scope>NUCLEOTIDE SEQUENCE</scope>
    <source>
        <strain evidence="1">BR01</strain>
    </source>
</reference>
<name>A0A8I2YI49_9AGAM</name>
<keyword evidence="2" id="KW-1185">Reference proteome</keyword>
<dbReference type="OrthoDB" id="2639200at2759"/>
<gene>
    <name evidence="1" type="ORF">JVT61DRAFT_9128</name>
</gene>
<accession>A0A8I2YI49</accession>
<evidence type="ECO:0000313" key="2">
    <source>
        <dbReference type="Proteomes" id="UP000683000"/>
    </source>
</evidence>
<evidence type="ECO:0000313" key="1">
    <source>
        <dbReference type="EMBL" id="KAG6371773.1"/>
    </source>
</evidence>
<organism evidence="1 2">
    <name type="scientific">Boletus reticuloceps</name>
    <dbReference type="NCBI Taxonomy" id="495285"/>
    <lineage>
        <taxon>Eukaryota</taxon>
        <taxon>Fungi</taxon>
        <taxon>Dikarya</taxon>
        <taxon>Basidiomycota</taxon>
        <taxon>Agaricomycotina</taxon>
        <taxon>Agaricomycetes</taxon>
        <taxon>Agaricomycetidae</taxon>
        <taxon>Boletales</taxon>
        <taxon>Boletineae</taxon>
        <taxon>Boletaceae</taxon>
        <taxon>Boletoideae</taxon>
        <taxon>Boletus</taxon>
    </lineage>
</organism>